<reference evidence="1" key="1">
    <citation type="submission" date="2022-08" db="EMBL/GenBank/DDBJ databases">
        <title>Multi-unit outbreak of Pandoraea commovens among non-cystic fibrosis intensive care patients from 2019 to 2021 in Berlin, Germany.</title>
        <authorList>
            <person name="Menzel P."/>
        </authorList>
    </citation>
    <scope>NUCLEOTIDE SEQUENCE</scope>
    <source>
        <strain evidence="1">LB-19-202-79</strain>
    </source>
</reference>
<evidence type="ECO:0000313" key="2">
    <source>
        <dbReference type="Proteomes" id="UP001058980"/>
    </source>
</evidence>
<dbReference type="EMBL" id="CP102780">
    <property type="protein sequence ID" value="UVA80512.1"/>
    <property type="molecule type" value="Genomic_DNA"/>
</dbReference>
<organism evidence="1 2">
    <name type="scientific">Pandoraea commovens</name>
    <dbReference type="NCBI Taxonomy" id="2508289"/>
    <lineage>
        <taxon>Bacteria</taxon>
        <taxon>Pseudomonadati</taxon>
        <taxon>Pseudomonadota</taxon>
        <taxon>Betaproteobacteria</taxon>
        <taxon>Burkholderiales</taxon>
        <taxon>Burkholderiaceae</taxon>
        <taxon>Pandoraea</taxon>
    </lineage>
</organism>
<name>A0ABY5QJB6_9BURK</name>
<accession>A0ABY5QJB6</accession>
<dbReference type="RefSeq" id="WP_257959444.1">
    <property type="nucleotide sequence ID" value="NZ_CP102780.1"/>
</dbReference>
<proteinExistence type="predicted"/>
<evidence type="ECO:0000313" key="1">
    <source>
        <dbReference type="EMBL" id="UVA80512.1"/>
    </source>
</evidence>
<keyword evidence="2" id="KW-1185">Reference proteome</keyword>
<sequence length="118" mass="12736">MKTIDVYQTDANGFFLYAATASELFLSPGTFNIPYGAVTDAPPKAVTGKAATWDGNTWRMVEDNRAIRLYVAHSGAEYQLSSEVNIDGESVTYHGGGPIPDWLTKTQPALSAPILPVE</sequence>
<protein>
    <submittedName>
        <fullName evidence="1">Phage tail protein</fullName>
    </submittedName>
</protein>
<gene>
    <name evidence="1" type="ORF">NTU39_05685</name>
</gene>
<dbReference type="Proteomes" id="UP001058980">
    <property type="component" value="Chromosome"/>
</dbReference>